<dbReference type="PROSITE" id="PS51093">
    <property type="entry name" value="PTS_EIIA_TYPE_1"/>
    <property type="match status" value="1"/>
</dbReference>
<dbReference type="Gene3D" id="2.70.70.10">
    <property type="entry name" value="Glucose Permease (Domain IIA)"/>
    <property type="match status" value="1"/>
</dbReference>
<protein>
    <submittedName>
        <fullName evidence="9">Glucose-specific phosphotransferase enzyme IIA component</fullName>
        <ecNumber evidence="9">2.7.1.-</ecNumber>
    </submittedName>
    <submittedName>
        <fullName evidence="8">PTS glucose transporter subunit IIA</fullName>
    </submittedName>
</protein>
<sequence length="160" mass="17699">MLSIFKSKKNDNKLKAFASGKVIPIEDVDDNVFSSKMLGDGIAIYPTNEYVVAPCDAEVNIIMKDTKHAVGIKLFNGMEILFHVGIDTVSMNGEGFEIFVSPGDKIKRGDKLISFNSKLIKEEGLQDVVIMVVTNSEQYKNIKYHIGLEAVIDDTIIAEI</sequence>
<gene>
    <name evidence="9" type="primary">crr_1</name>
    <name evidence="8" type="ORF">KRM00_002501</name>
    <name evidence="9" type="ORF">SAMEA3375112_01339</name>
</gene>
<organism evidence="9 10">
    <name type="scientific">Clostridioides difficile</name>
    <name type="common">Peptoclostridium difficile</name>
    <dbReference type="NCBI Taxonomy" id="1496"/>
    <lineage>
        <taxon>Bacteria</taxon>
        <taxon>Bacillati</taxon>
        <taxon>Bacillota</taxon>
        <taxon>Clostridia</taxon>
        <taxon>Peptostreptococcales</taxon>
        <taxon>Peptostreptococcaceae</taxon>
        <taxon>Clostridioides</taxon>
    </lineage>
</organism>
<dbReference type="InterPro" id="IPR050890">
    <property type="entry name" value="PTS_EIIA_component"/>
</dbReference>
<evidence type="ECO:0000259" key="7">
    <source>
        <dbReference type="PROSITE" id="PS51093"/>
    </source>
</evidence>
<keyword evidence="5" id="KW-0598">Phosphotransferase system</keyword>
<reference evidence="8" key="3">
    <citation type="submission" date="2021-06" db="EMBL/GenBank/DDBJ databases">
        <authorList>
            <consortium name="NCBI Pathogen Detection Project"/>
        </authorList>
    </citation>
    <scope>NUCLEOTIDE SEQUENCE</scope>
    <source>
        <strain evidence="8">HN1000</strain>
    </source>
</reference>
<keyword evidence="3 8" id="KW-0762">Sugar transport</keyword>
<dbReference type="Proteomes" id="UP000189137">
    <property type="component" value="Unassembled WGS sequence"/>
</dbReference>
<dbReference type="RefSeq" id="WP_021364499.1">
    <property type="nucleotide sequence ID" value="NZ_AP031492.1"/>
</dbReference>
<comment type="subcellular location">
    <subcellularLocation>
        <location evidence="1">Cytoplasm</location>
    </subcellularLocation>
</comment>
<reference evidence="9 10" key="1">
    <citation type="submission" date="2017-02" db="EMBL/GenBank/DDBJ databases">
        <authorList>
            <consortium name="Pathogen Informatics"/>
        </authorList>
    </citation>
    <scope>NUCLEOTIDE SEQUENCE [LARGE SCALE GENOMIC DNA]</scope>
    <source>
        <strain evidence="9 10">VRECD0157</strain>
    </source>
</reference>
<reference evidence="8" key="2">
    <citation type="journal article" date="2018" name="Genome Biol.">
        <title>SKESA: strategic k-mer extension for scrupulous assemblies.</title>
        <authorList>
            <person name="Souvorov A."/>
            <person name="Agarwala R."/>
            <person name="Lipman D.J."/>
        </authorList>
    </citation>
    <scope>NUCLEOTIDE SEQUENCE</scope>
    <source>
        <strain evidence="8">HN1000</strain>
    </source>
</reference>
<keyword evidence="6" id="KW-0418">Kinase</keyword>
<dbReference type="AlphaFoldDB" id="A0A9X8RHU1"/>
<dbReference type="NCBIfam" id="TIGR00830">
    <property type="entry name" value="PTBA"/>
    <property type="match status" value="1"/>
</dbReference>
<evidence type="ECO:0000256" key="2">
    <source>
        <dbReference type="ARBA" id="ARBA00022448"/>
    </source>
</evidence>
<proteinExistence type="predicted"/>
<evidence type="ECO:0000313" key="10">
    <source>
        <dbReference type="Proteomes" id="UP000189137"/>
    </source>
</evidence>
<evidence type="ECO:0000256" key="3">
    <source>
        <dbReference type="ARBA" id="ARBA00022597"/>
    </source>
</evidence>
<dbReference type="PROSITE" id="PS00371">
    <property type="entry name" value="PTS_EIIA_TYPE_1_HIS"/>
    <property type="match status" value="1"/>
</dbReference>
<dbReference type="GO" id="GO:0016301">
    <property type="term" value="F:kinase activity"/>
    <property type="evidence" value="ECO:0007669"/>
    <property type="project" value="UniProtKB-KW"/>
</dbReference>
<evidence type="ECO:0000256" key="6">
    <source>
        <dbReference type="ARBA" id="ARBA00022777"/>
    </source>
</evidence>
<dbReference type="GO" id="GO:0009401">
    <property type="term" value="P:phosphoenolpyruvate-dependent sugar phosphotransferase system"/>
    <property type="evidence" value="ECO:0007669"/>
    <property type="project" value="UniProtKB-KW"/>
</dbReference>
<evidence type="ECO:0000313" key="9">
    <source>
        <dbReference type="EMBL" id="SJS15141.1"/>
    </source>
</evidence>
<keyword evidence="4 9" id="KW-0808">Transferase</keyword>
<dbReference type="Pfam" id="PF00358">
    <property type="entry name" value="PTS_EIIA_1"/>
    <property type="match status" value="1"/>
</dbReference>
<dbReference type="PANTHER" id="PTHR45008:SF1">
    <property type="entry name" value="PTS SYSTEM GLUCOSE-SPECIFIC EIIA COMPONENT"/>
    <property type="match status" value="1"/>
</dbReference>
<keyword evidence="2" id="KW-0813">Transport</keyword>
<name>A0A9X8RHU1_CLODI</name>
<evidence type="ECO:0000256" key="1">
    <source>
        <dbReference type="ARBA" id="ARBA00004496"/>
    </source>
</evidence>
<dbReference type="InterPro" id="IPR001127">
    <property type="entry name" value="PTS_EIIA_1_perm"/>
</dbReference>
<evidence type="ECO:0000256" key="5">
    <source>
        <dbReference type="ARBA" id="ARBA00022683"/>
    </source>
</evidence>
<dbReference type="FunFam" id="2.70.70.10:FF:000001">
    <property type="entry name" value="PTS system glucose-specific IIA component"/>
    <property type="match status" value="1"/>
</dbReference>
<dbReference type="SUPFAM" id="SSF51261">
    <property type="entry name" value="Duplicated hybrid motif"/>
    <property type="match status" value="1"/>
</dbReference>
<dbReference type="GO" id="GO:0005737">
    <property type="term" value="C:cytoplasm"/>
    <property type="evidence" value="ECO:0007669"/>
    <property type="project" value="UniProtKB-SubCell"/>
</dbReference>
<dbReference type="Proteomes" id="UP000878956">
    <property type="component" value="Unassembled WGS sequence"/>
</dbReference>
<evidence type="ECO:0000256" key="4">
    <source>
        <dbReference type="ARBA" id="ARBA00022679"/>
    </source>
</evidence>
<dbReference type="EMBL" id="FUPS01000004">
    <property type="protein sequence ID" value="SJS15141.1"/>
    <property type="molecule type" value="Genomic_DNA"/>
</dbReference>
<dbReference type="PANTHER" id="PTHR45008">
    <property type="entry name" value="PTS SYSTEM GLUCOSE-SPECIFIC EIIA COMPONENT"/>
    <property type="match status" value="1"/>
</dbReference>
<dbReference type="InterPro" id="IPR011055">
    <property type="entry name" value="Dup_hybrid_motif"/>
</dbReference>
<dbReference type="EC" id="2.7.1.-" evidence="9"/>
<feature type="domain" description="PTS EIIA type-1" evidence="7">
    <location>
        <begin position="30"/>
        <end position="135"/>
    </location>
</feature>
<evidence type="ECO:0000313" key="8">
    <source>
        <dbReference type="EMBL" id="HBH1542997.1"/>
    </source>
</evidence>
<comment type="caution">
    <text evidence="9">The sequence shown here is derived from an EMBL/GenBank/DDBJ whole genome shotgun (WGS) entry which is preliminary data.</text>
</comment>
<accession>A0A9X8RHU1</accession>
<dbReference type="EMBL" id="DAEPXK010000027">
    <property type="protein sequence ID" value="HBH1542997.1"/>
    <property type="molecule type" value="Genomic_DNA"/>
</dbReference>